<protein>
    <submittedName>
        <fullName evidence="2">Uncharacterized protein</fullName>
    </submittedName>
</protein>
<dbReference type="AlphaFoldDB" id="A0A2N1M7V3"/>
<dbReference type="EMBL" id="LLXL01004161">
    <property type="protein sequence ID" value="PKK57711.1"/>
    <property type="molecule type" value="Genomic_DNA"/>
</dbReference>
<feature type="region of interest" description="Disordered" evidence="1">
    <location>
        <begin position="44"/>
        <end position="90"/>
    </location>
</feature>
<organism evidence="2 3">
    <name type="scientific">Rhizophagus irregularis</name>
    <dbReference type="NCBI Taxonomy" id="588596"/>
    <lineage>
        <taxon>Eukaryota</taxon>
        <taxon>Fungi</taxon>
        <taxon>Fungi incertae sedis</taxon>
        <taxon>Mucoromycota</taxon>
        <taxon>Glomeromycotina</taxon>
        <taxon>Glomeromycetes</taxon>
        <taxon>Glomerales</taxon>
        <taxon>Glomeraceae</taxon>
        <taxon>Rhizophagus</taxon>
    </lineage>
</organism>
<dbReference type="VEuPathDB" id="FungiDB:RhiirFUN_010532"/>
<evidence type="ECO:0000313" key="2">
    <source>
        <dbReference type="EMBL" id="PKK57711.1"/>
    </source>
</evidence>
<proteinExistence type="predicted"/>
<accession>A0A2N1M7V3</accession>
<sequence>MRTEVLRANGEYNERRDAENVKLKAIIKELKSENVELRDHVTKVEERQVLNEPRGASHNSSNDNTSSNNSSNFALVPTANSGDNISAPSSIEDNLVYDSKQMITCTDSEDAPSDEMSGLIATQPLDRNQVTEQTLKHELSKPIFSVTSVELHDESILNNAIEDSTQRLAYWIGEAIKMGLKEILCLYHYSKKK</sequence>
<gene>
    <name evidence="2" type="ORF">RhiirC2_871757</name>
</gene>
<reference evidence="2 3" key="2">
    <citation type="submission" date="2017-10" db="EMBL/GenBank/DDBJ databases">
        <title>Extensive intraspecific genome diversity in a model arbuscular mycorrhizal fungus.</title>
        <authorList>
            <person name="Chen E.C.H."/>
            <person name="Morin E."/>
            <person name="Baudet D."/>
            <person name="Noel J."/>
            <person name="Ndikumana S."/>
            <person name="Charron P."/>
            <person name="St-Onge C."/>
            <person name="Giorgi J."/>
            <person name="Grigoriev I.V."/>
            <person name="Roux C."/>
            <person name="Martin F.M."/>
            <person name="Corradi N."/>
        </authorList>
    </citation>
    <scope>NUCLEOTIDE SEQUENCE [LARGE SCALE GENOMIC DNA]</scope>
    <source>
        <strain evidence="2 3">C2</strain>
    </source>
</reference>
<feature type="compositionally biased region" description="Low complexity" evidence="1">
    <location>
        <begin position="57"/>
        <end position="72"/>
    </location>
</feature>
<dbReference type="VEuPathDB" id="FungiDB:FUN_022979"/>
<name>A0A2N1M7V3_9GLOM</name>
<dbReference type="VEuPathDB" id="FungiDB:RhiirA1_396009"/>
<evidence type="ECO:0000256" key="1">
    <source>
        <dbReference type="SAM" id="MobiDB-lite"/>
    </source>
</evidence>
<comment type="caution">
    <text evidence="2">The sequence shown here is derived from an EMBL/GenBank/DDBJ whole genome shotgun (WGS) entry which is preliminary data.</text>
</comment>
<dbReference type="Proteomes" id="UP000233469">
    <property type="component" value="Unassembled WGS sequence"/>
</dbReference>
<reference evidence="2 3" key="1">
    <citation type="submission" date="2016-04" db="EMBL/GenBank/DDBJ databases">
        <title>Genome analyses suggest a sexual origin of heterokaryosis in a supposedly ancient asexual fungus.</title>
        <authorList>
            <person name="Ropars J."/>
            <person name="Sedzielewska K."/>
            <person name="Noel J."/>
            <person name="Charron P."/>
            <person name="Farinelli L."/>
            <person name="Marton T."/>
            <person name="Kruger M."/>
            <person name="Pelin A."/>
            <person name="Brachmann A."/>
            <person name="Corradi N."/>
        </authorList>
    </citation>
    <scope>NUCLEOTIDE SEQUENCE [LARGE SCALE GENOMIC DNA]</scope>
    <source>
        <strain evidence="2 3">C2</strain>
    </source>
</reference>
<feature type="compositionally biased region" description="Polar residues" evidence="1">
    <location>
        <begin position="78"/>
        <end position="90"/>
    </location>
</feature>
<evidence type="ECO:0000313" key="3">
    <source>
        <dbReference type="Proteomes" id="UP000233469"/>
    </source>
</evidence>